<organism evidence="9 10">
    <name type="scientific">Penicillium brasilianum</name>
    <dbReference type="NCBI Taxonomy" id="104259"/>
    <lineage>
        <taxon>Eukaryota</taxon>
        <taxon>Fungi</taxon>
        <taxon>Dikarya</taxon>
        <taxon>Ascomycota</taxon>
        <taxon>Pezizomycotina</taxon>
        <taxon>Eurotiomycetes</taxon>
        <taxon>Eurotiomycetidae</taxon>
        <taxon>Eurotiales</taxon>
        <taxon>Aspergillaceae</taxon>
        <taxon>Penicillium</taxon>
    </lineage>
</organism>
<dbReference type="SUPFAM" id="SSF53474">
    <property type="entry name" value="alpha/beta-Hydrolases"/>
    <property type="match status" value="1"/>
</dbReference>
<dbReference type="InterPro" id="IPR020846">
    <property type="entry name" value="MFS_dom"/>
</dbReference>
<feature type="transmembrane region" description="Helical" evidence="7">
    <location>
        <begin position="552"/>
        <end position="571"/>
    </location>
</feature>
<dbReference type="InterPro" id="IPR011701">
    <property type="entry name" value="MFS"/>
</dbReference>
<feature type="compositionally biased region" description="Basic and acidic residues" evidence="6">
    <location>
        <begin position="778"/>
        <end position="795"/>
    </location>
</feature>
<evidence type="ECO:0000256" key="7">
    <source>
        <dbReference type="SAM" id="Phobius"/>
    </source>
</evidence>
<evidence type="ECO:0000259" key="8">
    <source>
        <dbReference type="PROSITE" id="PS50850"/>
    </source>
</evidence>
<name>A0A1S9RHI2_PENBI</name>
<evidence type="ECO:0000256" key="5">
    <source>
        <dbReference type="ARBA" id="ARBA00023136"/>
    </source>
</evidence>
<feature type="transmembrane region" description="Helical" evidence="7">
    <location>
        <begin position="728"/>
        <end position="753"/>
    </location>
</feature>
<feature type="transmembrane region" description="Helical" evidence="7">
    <location>
        <begin position="583"/>
        <end position="603"/>
    </location>
</feature>
<dbReference type="GO" id="GO:0072330">
    <property type="term" value="P:monocarboxylic acid biosynthetic process"/>
    <property type="evidence" value="ECO:0007669"/>
    <property type="project" value="UniProtKB-ARBA"/>
</dbReference>
<evidence type="ECO:0000256" key="4">
    <source>
        <dbReference type="ARBA" id="ARBA00022989"/>
    </source>
</evidence>
<dbReference type="Pfam" id="PF01738">
    <property type="entry name" value="DLH"/>
    <property type="match status" value="1"/>
</dbReference>
<keyword evidence="5 7" id="KW-0472">Membrane</keyword>
<protein>
    <submittedName>
        <fullName evidence="9">MFS transporter</fullName>
    </submittedName>
</protein>
<dbReference type="InterPro" id="IPR036259">
    <property type="entry name" value="MFS_trans_sf"/>
</dbReference>
<evidence type="ECO:0000313" key="9">
    <source>
        <dbReference type="EMBL" id="OOQ84740.1"/>
    </source>
</evidence>
<dbReference type="Pfam" id="PF07690">
    <property type="entry name" value="MFS_1"/>
    <property type="match status" value="1"/>
</dbReference>
<evidence type="ECO:0000313" key="10">
    <source>
        <dbReference type="Proteomes" id="UP000190744"/>
    </source>
</evidence>
<comment type="caution">
    <text evidence="9">The sequence shown here is derived from an EMBL/GenBank/DDBJ whole genome shotgun (WGS) entry which is preliminary data.</text>
</comment>
<feature type="transmembrane region" description="Helical" evidence="7">
    <location>
        <begin position="465"/>
        <end position="484"/>
    </location>
</feature>
<comment type="subcellular location">
    <subcellularLocation>
        <location evidence="1">Membrane</location>
        <topology evidence="1">Multi-pass membrane protein</topology>
    </subcellularLocation>
</comment>
<feature type="region of interest" description="Disordered" evidence="6">
    <location>
        <begin position="247"/>
        <end position="271"/>
    </location>
</feature>
<feature type="region of interest" description="Disordered" evidence="6">
    <location>
        <begin position="763"/>
        <end position="795"/>
    </location>
</feature>
<dbReference type="GO" id="GO:0016787">
    <property type="term" value="F:hydrolase activity"/>
    <property type="evidence" value="ECO:0007669"/>
    <property type="project" value="InterPro"/>
</dbReference>
<dbReference type="CDD" id="cd17323">
    <property type="entry name" value="MFS_Tpo1_MDR_like"/>
    <property type="match status" value="1"/>
</dbReference>
<dbReference type="GO" id="GO:0017000">
    <property type="term" value="P:antibiotic biosynthetic process"/>
    <property type="evidence" value="ECO:0007669"/>
    <property type="project" value="UniProtKB-ARBA"/>
</dbReference>
<feature type="transmembrane region" description="Helical" evidence="7">
    <location>
        <begin position="640"/>
        <end position="660"/>
    </location>
</feature>
<evidence type="ECO:0000256" key="3">
    <source>
        <dbReference type="ARBA" id="ARBA00022692"/>
    </source>
</evidence>
<evidence type="ECO:0000256" key="6">
    <source>
        <dbReference type="SAM" id="MobiDB-lite"/>
    </source>
</evidence>
<sequence length="795" mass="85829">MSCEACRTIPPVIPTGYTPKGHFETIAGLNTYVTGNADPQIGLVDIYDVFGMASQTIQGADLLAARLNAVVLIPDFFDGEPLKQEYVPADTEEKKRLIADFTAHKAEVSRNVDVVIAAVEAYRTRFSSVRKWGTCGLCWGGKVTVLASGPNTPFAASGQVHPGRMDAADAQALTIPHIVLASKNEPADAIAGYADLFAKEKEGYIETYSTMWHGWMGARANLEQEEGQAEYARGPDIDCVGEVRRAPPGEHPARETMSIHSHATDESPPTASDILPEKLAENNLDEAEKVAVGAGEAPYSVLQSGEKAFVIVVGSFAALISPLSSSVYLPALNNLARDMDVSVSLINLTITTYLIFQGLSPSFVGSFSDGHGRRPAYIVSFIIYLGANIGLALQNNYPALMVLRCLQSAGSSGTIALGSAVVADLTTRAERGKYIGYASMGISLGPALGPIVGGLLDHYLGWRSIFWFLVILSGVLFIIILIVLPETCRAVVGNGSVVPPSWNRPLWTLCAPKSRFGRDDKSPDLTAIQKPKRRPNPISSLLILAEKEAGMILLYGGVLFSGYMAVLSTLSTQLSSRFGFNSIQIGLCYLPIGLGSISSRWTVGTLLDWNFRREARLQGLVIHKNRQQDIGNFNIERARLAVALPMIYMGALCILAYGWVMQYRTSLTGPIIMLYFMGLTTSGSFNTLNTLVVDVNHQSAATAVAASNLCRCLMGAGTTAFVGPLIDAIGIGWTGTIVAVLWALFSPLLWLVFLRGHSWRQEQARREQQEMETSGQDPQDRPDVERGGEGRSSDA</sequence>
<dbReference type="Gene3D" id="1.20.1720.10">
    <property type="entry name" value="Multidrug resistance protein D"/>
    <property type="match status" value="1"/>
</dbReference>
<dbReference type="InterPro" id="IPR002925">
    <property type="entry name" value="Dienelactn_hydro"/>
</dbReference>
<evidence type="ECO:0000256" key="1">
    <source>
        <dbReference type="ARBA" id="ARBA00004141"/>
    </source>
</evidence>
<feature type="domain" description="Major facilitator superfamily (MFS) profile" evidence="8">
    <location>
        <begin position="310"/>
        <end position="758"/>
    </location>
</feature>
<dbReference type="SUPFAM" id="SSF103473">
    <property type="entry name" value="MFS general substrate transporter"/>
    <property type="match status" value="1"/>
</dbReference>
<dbReference type="PANTHER" id="PTHR23502:SF51">
    <property type="entry name" value="QUINIDINE RESISTANCE PROTEIN 1-RELATED"/>
    <property type="match status" value="1"/>
</dbReference>
<feature type="transmembrane region" description="Helical" evidence="7">
    <location>
        <begin position="308"/>
        <end position="329"/>
    </location>
</feature>
<dbReference type="Proteomes" id="UP000190744">
    <property type="component" value="Unassembled WGS sequence"/>
</dbReference>
<evidence type="ECO:0000256" key="2">
    <source>
        <dbReference type="ARBA" id="ARBA00022448"/>
    </source>
</evidence>
<feature type="transmembrane region" description="Helical" evidence="7">
    <location>
        <begin position="341"/>
        <end position="364"/>
    </location>
</feature>
<gene>
    <name evidence="9" type="ORF">PEBR_29219</name>
</gene>
<dbReference type="FunFam" id="1.20.1720.10:FF:000009">
    <property type="entry name" value="MFS multidrug transporter"/>
    <property type="match status" value="1"/>
</dbReference>
<dbReference type="GO" id="GO:0005886">
    <property type="term" value="C:plasma membrane"/>
    <property type="evidence" value="ECO:0007669"/>
    <property type="project" value="TreeGrafter"/>
</dbReference>
<dbReference type="Gene3D" id="3.40.50.1820">
    <property type="entry name" value="alpha/beta hydrolase"/>
    <property type="match status" value="1"/>
</dbReference>
<feature type="transmembrane region" description="Helical" evidence="7">
    <location>
        <begin position="434"/>
        <end position="453"/>
    </location>
</feature>
<dbReference type="PROSITE" id="PS50850">
    <property type="entry name" value="MFS"/>
    <property type="match status" value="1"/>
</dbReference>
<dbReference type="InterPro" id="IPR029058">
    <property type="entry name" value="AB_hydrolase_fold"/>
</dbReference>
<feature type="transmembrane region" description="Helical" evidence="7">
    <location>
        <begin position="672"/>
        <end position="693"/>
    </location>
</feature>
<proteinExistence type="predicted"/>
<dbReference type="PANTHER" id="PTHR23502">
    <property type="entry name" value="MAJOR FACILITATOR SUPERFAMILY"/>
    <property type="match status" value="1"/>
</dbReference>
<accession>A0A1S9RHI2</accession>
<keyword evidence="3 7" id="KW-0812">Transmembrane</keyword>
<feature type="transmembrane region" description="Helical" evidence="7">
    <location>
        <begin position="376"/>
        <end position="393"/>
    </location>
</feature>
<feature type="transmembrane region" description="Helical" evidence="7">
    <location>
        <begin position="700"/>
        <end position="722"/>
    </location>
</feature>
<dbReference type="PRINTS" id="PR01036">
    <property type="entry name" value="TCRTETB"/>
</dbReference>
<dbReference type="Gene3D" id="1.20.1250.20">
    <property type="entry name" value="MFS general substrate transporter like domains"/>
    <property type="match status" value="1"/>
</dbReference>
<keyword evidence="4 7" id="KW-1133">Transmembrane helix</keyword>
<keyword evidence="2" id="KW-0813">Transport</keyword>
<dbReference type="EMBL" id="LJBN01000176">
    <property type="protein sequence ID" value="OOQ84740.1"/>
    <property type="molecule type" value="Genomic_DNA"/>
</dbReference>
<dbReference type="AlphaFoldDB" id="A0A1S9RHI2"/>
<dbReference type="GO" id="GO:0022857">
    <property type="term" value="F:transmembrane transporter activity"/>
    <property type="evidence" value="ECO:0007669"/>
    <property type="project" value="InterPro"/>
</dbReference>
<reference evidence="10" key="1">
    <citation type="submission" date="2015-09" db="EMBL/GenBank/DDBJ databases">
        <authorList>
            <person name="Fill T.P."/>
            <person name="Baretta J.F."/>
            <person name="de Almeida L.G."/>
            <person name="Rocha M."/>
            <person name="de Souza D.H."/>
            <person name="Malavazi I."/>
            <person name="Cerdeira L.T."/>
            <person name="Hong H."/>
            <person name="Samborskyy M."/>
            <person name="de Vasconcelos A.T."/>
            <person name="Leadlay P."/>
            <person name="Rodrigues-Filho E."/>
        </authorList>
    </citation>
    <scope>NUCLEOTIDE SEQUENCE [LARGE SCALE GENOMIC DNA]</scope>
    <source>
        <strain evidence="10">LaBioMMi 136</strain>
    </source>
</reference>